<reference evidence="1" key="1">
    <citation type="submission" date="2021-01" db="EMBL/GenBank/DDBJ databases">
        <authorList>
            <consortium name="Genoscope - CEA"/>
            <person name="William W."/>
        </authorList>
    </citation>
    <scope>NUCLEOTIDE SEQUENCE</scope>
</reference>
<dbReference type="EMBL" id="CAJJDM010000007">
    <property type="protein sequence ID" value="CAD8046292.1"/>
    <property type="molecule type" value="Genomic_DNA"/>
</dbReference>
<accession>A0A8S1JUK2</accession>
<protein>
    <submittedName>
        <fullName evidence="1">Uncharacterized protein</fullName>
    </submittedName>
</protein>
<evidence type="ECO:0000313" key="1">
    <source>
        <dbReference type="EMBL" id="CAD8046292.1"/>
    </source>
</evidence>
<sequence>MKIYEACNSSSYYTRIKETFLADSGITTFMITESATMILFTRELRGTTWCFPITHEVQMSIFCQQFCQFMFSLELKRGEYNLNWSSQQSTLNDIDCYLIINQNFQIFLLKKLLQENFTEDWPKLVKSENKHQKLKSKLVDTNSKRVELIKEFVSTEELEQLLLEQYINKEKRTKLASSKKGFN</sequence>
<organism evidence="1 2">
    <name type="scientific">Paramecium primaurelia</name>
    <dbReference type="NCBI Taxonomy" id="5886"/>
    <lineage>
        <taxon>Eukaryota</taxon>
        <taxon>Sar</taxon>
        <taxon>Alveolata</taxon>
        <taxon>Ciliophora</taxon>
        <taxon>Intramacronucleata</taxon>
        <taxon>Oligohymenophorea</taxon>
        <taxon>Peniculida</taxon>
        <taxon>Parameciidae</taxon>
        <taxon>Paramecium</taxon>
    </lineage>
</organism>
<proteinExistence type="predicted"/>
<evidence type="ECO:0000313" key="2">
    <source>
        <dbReference type="Proteomes" id="UP000688137"/>
    </source>
</evidence>
<gene>
    <name evidence="1" type="ORF">PPRIM_AZ9-3.1.T0100279</name>
</gene>
<keyword evidence="2" id="KW-1185">Reference proteome</keyword>
<dbReference type="AlphaFoldDB" id="A0A8S1JUK2"/>
<name>A0A8S1JUK2_PARPR</name>
<comment type="caution">
    <text evidence="1">The sequence shown here is derived from an EMBL/GenBank/DDBJ whole genome shotgun (WGS) entry which is preliminary data.</text>
</comment>
<dbReference type="Proteomes" id="UP000688137">
    <property type="component" value="Unassembled WGS sequence"/>
</dbReference>